<reference evidence="1" key="1">
    <citation type="journal article" date="2021" name="bioRxiv">
        <title>Whole Genome Assembly and Annotation of Northern Wild Rice, Zizania palustris L., Supports a Whole Genome Duplication in the Zizania Genus.</title>
        <authorList>
            <person name="Haas M."/>
            <person name="Kono T."/>
            <person name="Macchietto M."/>
            <person name="Millas R."/>
            <person name="McGilp L."/>
            <person name="Shao M."/>
            <person name="Duquette J."/>
            <person name="Hirsch C.N."/>
            <person name="Kimball J."/>
        </authorList>
    </citation>
    <scope>NUCLEOTIDE SEQUENCE</scope>
    <source>
        <tissue evidence="1">Fresh leaf tissue</tissue>
    </source>
</reference>
<comment type="caution">
    <text evidence="1">The sequence shown here is derived from an EMBL/GenBank/DDBJ whole genome shotgun (WGS) entry which is preliminary data.</text>
</comment>
<proteinExistence type="predicted"/>
<reference evidence="1" key="2">
    <citation type="submission" date="2021-02" db="EMBL/GenBank/DDBJ databases">
        <authorList>
            <person name="Kimball J.A."/>
            <person name="Haas M.W."/>
            <person name="Macchietto M."/>
            <person name="Kono T."/>
            <person name="Duquette J."/>
            <person name="Shao M."/>
        </authorList>
    </citation>
    <scope>NUCLEOTIDE SEQUENCE</scope>
    <source>
        <tissue evidence="1">Fresh leaf tissue</tissue>
    </source>
</reference>
<dbReference type="InterPro" id="IPR051824">
    <property type="entry name" value="LRR_Rcpt-Like_S/T_Kinase"/>
</dbReference>
<sequence length="257" mass="28405">MSPCNSFDSSQHLLAAAALKAILRRWRTKPPTTWNISGEPCSGTAVDGTDIDNSPTINPGIKCDCSSNNGTVCRIVKLYVPTSRDLVSAAHQLFDAMLETELLQAWDALRNLQQNYLTVALETVAGRSNTDNSLKEDKIYLFEWAWTLYEREQAIGIVDQKLQEFDNEEAFRVICVALLCTQGSPHQRPPMSRVLAILAGDIEMTKVVTKPSYITEWQLRGDNSSYVSSATGEFSEQREIAPLTSSPAMTGVTHTMG</sequence>
<dbReference type="PANTHER" id="PTHR48006:SF34">
    <property type="entry name" value="OS08G0203700 PROTEIN"/>
    <property type="match status" value="1"/>
</dbReference>
<dbReference type="PANTHER" id="PTHR48006">
    <property type="entry name" value="LEUCINE-RICH REPEAT-CONTAINING PROTEIN DDB_G0281931-RELATED"/>
    <property type="match status" value="1"/>
</dbReference>
<accession>A0A8J6BI25</accession>
<dbReference type="EMBL" id="JAAALK010000082">
    <property type="protein sequence ID" value="KAG8085616.1"/>
    <property type="molecule type" value="Genomic_DNA"/>
</dbReference>
<name>A0A8J6BI25_ZIZPA</name>
<gene>
    <name evidence="1" type="ORF">GUJ93_ZPchr0010g10846</name>
</gene>
<dbReference type="GO" id="GO:0005886">
    <property type="term" value="C:plasma membrane"/>
    <property type="evidence" value="ECO:0007669"/>
    <property type="project" value="TreeGrafter"/>
</dbReference>
<dbReference type="OrthoDB" id="4062651at2759"/>
<dbReference type="Proteomes" id="UP000729402">
    <property type="component" value="Unassembled WGS sequence"/>
</dbReference>
<protein>
    <recommendedName>
        <fullName evidence="3">LRR receptor-like serine/threonine-protein kinase</fullName>
    </recommendedName>
</protein>
<keyword evidence="2" id="KW-1185">Reference proteome</keyword>
<dbReference type="AlphaFoldDB" id="A0A8J6BI25"/>
<evidence type="ECO:0008006" key="3">
    <source>
        <dbReference type="Google" id="ProtNLM"/>
    </source>
</evidence>
<organism evidence="1 2">
    <name type="scientific">Zizania palustris</name>
    <name type="common">Northern wild rice</name>
    <dbReference type="NCBI Taxonomy" id="103762"/>
    <lineage>
        <taxon>Eukaryota</taxon>
        <taxon>Viridiplantae</taxon>
        <taxon>Streptophyta</taxon>
        <taxon>Embryophyta</taxon>
        <taxon>Tracheophyta</taxon>
        <taxon>Spermatophyta</taxon>
        <taxon>Magnoliopsida</taxon>
        <taxon>Liliopsida</taxon>
        <taxon>Poales</taxon>
        <taxon>Poaceae</taxon>
        <taxon>BOP clade</taxon>
        <taxon>Oryzoideae</taxon>
        <taxon>Oryzeae</taxon>
        <taxon>Zizaniinae</taxon>
        <taxon>Zizania</taxon>
    </lineage>
</organism>
<evidence type="ECO:0000313" key="2">
    <source>
        <dbReference type="Proteomes" id="UP000729402"/>
    </source>
</evidence>
<evidence type="ECO:0000313" key="1">
    <source>
        <dbReference type="EMBL" id="KAG8085616.1"/>
    </source>
</evidence>